<keyword evidence="6" id="KW-0106">Calcium</keyword>
<comment type="subcellular location">
    <subcellularLocation>
        <location evidence="10">Endomembrane system</location>
        <topology evidence="10">Single-pass membrane protein</topology>
    </subcellularLocation>
    <subcellularLocation>
        <location evidence="1">Membrane</location>
        <topology evidence="1">Single-pass type I membrane protein</topology>
    </subcellularLocation>
</comment>
<dbReference type="Gene3D" id="3.50.30.30">
    <property type="match status" value="1"/>
</dbReference>
<dbReference type="Proteomes" id="UP000789595">
    <property type="component" value="Unassembled WGS sequence"/>
</dbReference>
<dbReference type="EMBL" id="CAKKNE010000005">
    <property type="protein sequence ID" value="CAH0378064.1"/>
    <property type="molecule type" value="Genomic_DNA"/>
</dbReference>
<gene>
    <name evidence="15" type="ORF">PECAL_5P25840</name>
</gene>
<dbReference type="InterPro" id="IPR046450">
    <property type="entry name" value="PA_dom_sf"/>
</dbReference>
<evidence type="ECO:0000256" key="12">
    <source>
        <dbReference type="SAM" id="SignalP"/>
    </source>
</evidence>
<proteinExistence type="predicted"/>
<protein>
    <recommendedName>
        <fullName evidence="17">PA domain-containing protein</fullName>
    </recommendedName>
</protein>
<organism evidence="15 16">
    <name type="scientific">Pelagomonas calceolata</name>
    <dbReference type="NCBI Taxonomy" id="35677"/>
    <lineage>
        <taxon>Eukaryota</taxon>
        <taxon>Sar</taxon>
        <taxon>Stramenopiles</taxon>
        <taxon>Ochrophyta</taxon>
        <taxon>Pelagophyceae</taxon>
        <taxon>Pelagomonadales</taxon>
        <taxon>Pelagomonadaceae</taxon>
        <taxon>Pelagomonas</taxon>
    </lineage>
</organism>
<keyword evidence="2" id="KW-0245">EGF-like domain</keyword>
<evidence type="ECO:0008006" key="17">
    <source>
        <dbReference type="Google" id="ProtNLM"/>
    </source>
</evidence>
<evidence type="ECO:0000256" key="6">
    <source>
        <dbReference type="ARBA" id="ARBA00022837"/>
    </source>
</evidence>
<dbReference type="AlphaFoldDB" id="A0A8J2T0X1"/>
<evidence type="ECO:0000256" key="5">
    <source>
        <dbReference type="ARBA" id="ARBA00022737"/>
    </source>
</evidence>
<evidence type="ECO:0000256" key="9">
    <source>
        <dbReference type="ARBA" id="ARBA00023180"/>
    </source>
</evidence>
<evidence type="ECO:0000256" key="7">
    <source>
        <dbReference type="ARBA" id="ARBA00022989"/>
    </source>
</evidence>
<feature type="transmembrane region" description="Helical" evidence="11">
    <location>
        <begin position="462"/>
        <end position="486"/>
    </location>
</feature>
<dbReference type="GO" id="GO:0016020">
    <property type="term" value="C:membrane"/>
    <property type="evidence" value="ECO:0007669"/>
    <property type="project" value="UniProtKB-SubCell"/>
</dbReference>
<evidence type="ECO:0000256" key="1">
    <source>
        <dbReference type="ARBA" id="ARBA00004479"/>
    </source>
</evidence>
<accession>A0A8J2T0X1</accession>
<keyword evidence="8 11" id="KW-0472">Membrane</keyword>
<keyword evidence="3 11" id="KW-0812">Transmembrane</keyword>
<dbReference type="PANTHER" id="PTHR22702:SF1">
    <property type="entry name" value="PROTEASE-ASSOCIATED DOMAIN-CONTAINING PROTEIN 1"/>
    <property type="match status" value="1"/>
</dbReference>
<dbReference type="SUPFAM" id="SSF52025">
    <property type="entry name" value="PA domain"/>
    <property type="match status" value="1"/>
</dbReference>
<dbReference type="InterPro" id="IPR003137">
    <property type="entry name" value="PA_domain"/>
</dbReference>
<dbReference type="OrthoDB" id="10045365at2759"/>
<evidence type="ECO:0000256" key="3">
    <source>
        <dbReference type="ARBA" id="ARBA00022692"/>
    </source>
</evidence>
<evidence type="ECO:0000313" key="16">
    <source>
        <dbReference type="Proteomes" id="UP000789595"/>
    </source>
</evidence>
<feature type="chain" id="PRO_5035324466" description="PA domain-containing protein" evidence="12">
    <location>
        <begin position="19"/>
        <end position="531"/>
    </location>
</feature>
<reference evidence="15" key="1">
    <citation type="submission" date="2021-11" db="EMBL/GenBank/DDBJ databases">
        <authorList>
            <consortium name="Genoscope - CEA"/>
            <person name="William W."/>
        </authorList>
    </citation>
    <scope>NUCLEOTIDE SEQUENCE</scope>
</reference>
<dbReference type="GO" id="GO:0012505">
    <property type="term" value="C:endomembrane system"/>
    <property type="evidence" value="ECO:0007669"/>
    <property type="project" value="UniProtKB-SubCell"/>
</dbReference>
<evidence type="ECO:0000256" key="8">
    <source>
        <dbReference type="ARBA" id="ARBA00023136"/>
    </source>
</evidence>
<evidence type="ECO:0000259" key="14">
    <source>
        <dbReference type="Pfam" id="PF25011"/>
    </source>
</evidence>
<evidence type="ECO:0000259" key="13">
    <source>
        <dbReference type="Pfam" id="PF02225"/>
    </source>
</evidence>
<dbReference type="InterPro" id="IPR056858">
    <property type="entry name" value="VSR_TRX"/>
</dbReference>
<keyword evidence="4 12" id="KW-0732">Signal</keyword>
<evidence type="ECO:0000256" key="11">
    <source>
        <dbReference type="SAM" id="Phobius"/>
    </source>
</evidence>
<dbReference type="Pfam" id="PF25011">
    <property type="entry name" value="VSR_TRX"/>
    <property type="match status" value="1"/>
</dbReference>
<feature type="signal peptide" evidence="12">
    <location>
        <begin position="1"/>
        <end position="18"/>
    </location>
</feature>
<name>A0A8J2T0X1_9STRA</name>
<dbReference type="Pfam" id="PF02225">
    <property type="entry name" value="PA"/>
    <property type="match status" value="1"/>
</dbReference>
<evidence type="ECO:0000256" key="2">
    <source>
        <dbReference type="ARBA" id="ARBA00022536"/>
    </source>
</evidence>
<keyword evidence="9" id="KW-0325">Glycoprotein</keyword>
<feature type="domain" description="PA" evidence="13">
    <location>
        <begin position="79"/>
        <end position="157"/>
    </location>
</feature>
<evidence type="ECO:0000313" key="15">
    <source>
        <dbReference type="EMBL" id="CAH0378064.1"/>
    </source>
</evidence>
<keyword evidence="16" id="KW-1185">Reference proteome</keyword>
<dbReference type="PANTHER" id="PTHR22702">
    <property type="entry name" value="PROTEASE-ASSOCIATED DOMAIN-CONTAINING PROTEIN"/>
    <property type="match status" value="1"/>
</dbReference>
<keyword evidence="7 11" id="KW-1133">Transmembrane helix</keyword>
<feature type="domain" description="Vacuolar sorting receptor thioredoxin-like" evidence="14">
    <location>
        <begin position="202"/>
        <end position="412"/>
    </location>
</feature>
<keyword evidence="5" id="KW-0677">Repeat</keyword>
<sequence>MMMGRLTVGALLVGLAATENSVFQINVPASLRKPGGYSHKASLFGRPSYASTTQRLYYAGDGGGDGTLCTFDTTKTYPTPFILMVDRGDCTFVTKARNAQQMGATALVVADNLCVCGSACSPQAGCQYTEPVLADDGSGADIVIPAVMLPKQEADDIVNYFRCGKLPIQGRPQTCAWSPDWSQDATVQASLEYTVPNPDDRVEWELWTTSIDGASLDFLTAFKDTVLQLGTHQHFAPMMYTYNGSQYGCDVKQTGSDMCGNLCTNGGLYCAPDPDGSQDEGISGADVVAENLRRACLWDLVGGDDVSDKSQVGVGKVWWDYVSEFTRLCSTAETFADDSCRATAMKNAGADKQAVDTCVEGSGGLEKGRNDVLDQAVEALDRENIVYVPECIVNGVVHYGSVDPPNILASICQGFPIQDRPPVCDCASDPRYDDCVANNGAAPAASGGSSSSKEPVVEHDGMPWYGVLMLVVSVVVVMLLAGLAYWKRTQRQMRDQVRGILAEYMPMEDLGEALNPMQTEPDAAPVFSVNA</sequence>
<evidence type="ECO:0000256" key="4">
    <source>
        <dbReference type="ARBA" id="ARBA00022729"/>
    </source>
</evidence>
<comment type="caution">
    <text evidence="15">The sequence shown here is derived from an EMBL/GenBank/DDBJ whole genome shotgun (WGS) entry which is preliminary data.</text>
</comment>
<evidence type="ECO:0000256" key="10">
    <source>
        <dbReference type="ARBA" id="ARBA00037847"/>
    </source>
</evidence>